<keyword evidence="5 10" id="KW-0812">Transmembrane</keyword>
<comment type="subcellular location">
    <subcellularLocation>
        <location evidence="1">Cell membrane</location>
        <topology evidence="1">Multi-pass membrane protein</topology>
    </subcellularLocation>
</comment>
<feature type="region of interest" description="Disordered" evidence="9">
    <location>
        <begin position="1"/>
        <end position="33"/>
    </location>
</feature>
<name>A0ABP1PJ79_9HEXA</name>
<dbReference type="PRINTS" id="PR01231">
    <property type="entry name" value="HCO3TRNSPORT"/>
</dbReference>
<keyword evidence="3" id="KW-0813">Transport</keyword>
<dbReference type="EMBL" id="CAXLJM020000004">
    <property type="protein sequence ID" value="CAL8069151.1"/>
    <property type="molecule type" value="Genomic_DNA"/>
</dbReference>
<evidence type="ECO:0000256" key="3">
    <source>
        <dbReference type="ARBA" id="ARBA00022448"/>
    </source>
</evidence>
<feature type="transmembrane region" description="Helical" evidence="10">
    <location>
        <begin position="684"/>
        <end position="705"/>
    </location>
</feature>
<evidence type="ECO:0000256" key="9">
    <source>
        <dbReference type="SAM" id="MobiDB-lite"/>
    </source>
</evidence>
<dbReference type="InterPro" id="IPR003020">
    <property type="entry name" value="HCO3_transpt_euk"/>
</dbReference>
<keyword evidence="7" id="KW-0406">Ion transport</keyword>
<proteinExistence type="inferred from homology"/>
<evidence type="ECO:0000256" key="5">
    <source>
        <dbReference type="ARBA" id="ARBA00022692"/>
    </source>
</evidence>
<feature type="transmembrane region" description="Helical" evidence="10">
    <location>
        <begin position="430"/>
        <end position="448"/>
    </location>
</feature>
<feature type="transmembrane region" description="Helical" evidence="10">
    <location>
        <begin position="319"/>
        <end position="337"/>
    </location>
</feature>
<feature type="transmembrane region" description="Helical" evidence="10">
    <location>
        <begin position="397"/>
        <end position="418"/>
    </location>
</feature>
<evidence type="ECO:0000256" key="2">
    <source>
        <dbReference type="ARBA" id="ARBA00010993"/>
    </source>
</evidence>
<evidence type="ECO:0000313" key="12">
    <source>
        <dbReference type="EMBL" id="CAL8069151.1"/>
    </source>
</evidence>
<keyword evidence="8 10" id="KW-0472">Membrane</keyword>
<dbReference type="PANTHER" id="PTHR11453">
    <property type="entry name" value="ANION EXCHANGE PROTEIN"/>
    <property type="match status" value="1"/>
</dbReference>
<evidence type="ECO:0000259" key="11">
    <source>
        <dbReference type="Pfam" id="PF00955"/>
    </source>
</evidence>
<evidence type="ECO:0000256" key="6">
    <source>
        <dbReference type="ARBA" id="ARBA00022989"/>
    </source>
</evidence>
<comment type="similarity">
    <text evidence="2">Belongs to the anion exchanger (TC 2.A.31) family.</text>
</comment>
<dbReference type="InterPro" id="IPR011531">
    <property type="entry name" value="HCO3_transpt-like_TM_dom"/>
</dbReference>
<dbReference type="Gene3D" id="3.40.930.10">
    <property type="entry name" value="Mannitol-specific EII, Chain A"/>
    <property type="match status" value="1"/>
</dbReference>
<dbReference type="SUPFAM" id="SSF55804">
    <property type="entry name" value="Phoshotransferase/anion transport protein"/>
    <property type="match status" value="1"/>
</dbReference>
<keyword evidence="6 10" id="KW-1133">Transmembrane helix</keyword>
<dbReference type="PANTHER" id="PTHR11453:SF127">
    <property type="entry name" value="SOLUTE CARRIER FAMILY 4 MEMBER 11"/>
    <property type="match status" value="1"/>
</dbReference>
<reference evidence="12 13" key="1">
    <citation type="submission" date="2024-08" db="EMBL/GenBank/DDBJ databases">
        <authorList>
            <person name="Cucini C."/>
            <person name="Frati F."/>
        </authorList>
    </citation>
    <scope>NUCLEOTIDE SEQUENCE [LARGE SCALE GENOMIC DNA]</scope>
</reference>
<protein>
    <recommendedName>
        <fullName evidence="11">Bicarbonate transporter-like transmembrane domain-containing protein</fullName>
    </recommendedName>
</protein>
<evidence type="ECO:0000256" key="7">
    <source>
        <dbReference type="ARBA" id="ARBA00023065"/>
    </source>
</evidence>
<feature type="compositionally biased region" description="Basic and acidic residues" evidence="9">
    <location>
        <begin position="1"/>
        <end position="13"/>
    </location>
</feature>
<dbReference type="Gene3D" id="1.10.287.570">
    <property type="entry name" value="Helical hairpin bin"/>
    <property type="match status" value="1"/>
</dbReference>
<evidence type="ECO:0000313" key="13">
    <source>
        <dbReference type="Proteomes" id="UP001642540"/>
    </source>
</evidence>
<evidence type="ECO:0000256" key="10">
    <source>
        <dbReference type="SAM" id="Phobius"/>
    </source>
</evidence>
<dbReference type="Pfam" id="PF00955">
    <property type="entry name" value="HCO3_cotransp"/>
    <property type="match status" value="1"/>
</dbReference>
<evidence type="ECO:0000256" key="1">
    <source>
        <dbReference type="ARBA" id="ARBA00004651"/>
    </source>
</evidence>
<accession>A0ABP1PJ79</accession>
<keyword evidence="4" id="KW-1003">Cell membrane</keyword>
<feature type="transmembrane region" description="Helical" evidence="10">
    <location>
        <begin position="500"/>
        <end position="519"/>
    </location>
</feature>
<gene>
    <name evidence="12" type="ORF">ODALV1_LOCUS624</name>
</gene>
<feature type="transmembrane region" description="Helical" evidence="10">
    <location>
        <begin position="765"/>
        <end position="792"/>
    </location>
</feature>
<sequence length="811" mass="91936">MATENDESKESPRRVSITRRRSSIFRPPPPPEPRFSWQISKDDQWTILQNDGSETTLVYRKNQTSSMKNFAVEVRGIRDVDNLLKDATIILQPKSVVLKDLIEEIIQHVSSTVEGSEAFFQEAYENLFADSNAQIFANTLQGFIKMESQVADYDPSWLCAFCNLAKIKRRYIVIVRMKQPTNFGETCQEVRFFTLVLCPSKSKETKTALETARTFATIFSDSNLRNSLLTVNSEDLFKNGLSMWATKLSEISNQPSSAGTHGAEESVVEDDSKRSKVCCGGIGSGIKQDLLRRLPHYISDYTDGIADGRSIQKTISTSVFLYFACLLPTIAFATLNSHTTNGRMDVKKGIFAQTVGQMIFAVIGGQHLSILLTTAPLSLFVKIIFALSEFFNIVDDFEAFYCCVGLWCSFFLFLSAIFNMSKIMKYCTRSTEEIFALFISIAFVVYAVKDVTHDFQENYNSAACKNSQNLSFILKDNTSLNLNQSTYQTEAAVCHRDTSLLYILLMLGTFWFGFTLYNFKNTPFLQRSKRELLSDYSLPLAVVLFSFIGSFIFHDIPVQGFEYDGSKPLLKLAPIQNLDWKMILIAGVLGFNLAVLIFMDQNIGSAIVNNPSNKLTKGPSYNWDIVVISIINVFSSLFTLPWLHVALPHAPLHVKCLADIEERVEHGQIKQIVVKVRETRLTTIISHILMGLSLLLLPYPLTYILPSVFDGLYLYMGITALGGNQLFERILLVFTEQTSYPPNHYIRRVPQRKIHQFTLIQVLQLILLCVLGFFPFPFVKVIFPLVLLFLLFSRHKLLPKLIEKKYLDVLD</sequence>
<feature type="domain" description="Bicarbonate transporter-like transmembrane" evidence="11">
    <location>
        <begin position="284"/>
        <end position="811"/>
    </location>
</feature>
<feature type="transmembrane region" description="Helical" evidence="10">
    <location>
        <begin position="620"/>
        <end position="643"/>
    </location>
</feature>
<dbReference type="Proteomes" id="UP001642540">
    <property type="component" value="Unassembled WGS sequence"/>
</dbReference>
<comment type="caution">
    <text evidence="12">The sequence shown here is derived from an EMBL/GenBank/DDBJ whole genome shotgun (WGS) entry which is preliminary data.</text>
</comment>
<feature type="transmembrane region" description="Helical" evidence="10">
    <location>
        <begin position="358"/>
        <end position="385"/>
    </location>
</feature>
<dbReference type="InterPro" id="IPR016152">
    <property type="entry name" value="PTrfase/Anion_transptr"/>
</dbReference>
<keyword evidence="13" id="KW-1185">Reference proteome</keyword>
<evidence type="ECO:0000256" key="4">
    <source>
        <dbReference type="ARBA" id="ARBA00022475"/>
    </source>
</evidence>
<evidence type="ECO:0000256" key="8">
    <source>
        <dbReference type="ARBA" id="ARBA00023136"/>
    </source>
</evidence>
<feature type="transmembrane region" description="Helical" evidence="10">
    <location>
        <begin position="540"/>
        <end position="560"/>
    </location>
</feature>
<organism evidence="12 13">
    <name type="scientific">Orchesella dallaii</name>
    <dbReference type="NCBI Taxonomy" id="48710"/>
    <lineage>
        <taxon>Eukaryota</taxon>
        <taxon>Metazoa</taxon>
        <taxon>Ecdysozoa</taxon>
        <taxon>Arthropoda</taxon>
        <taxon>Hexapoda</taxon>
        <taxon>Collembola</taxon>
        <taxon>Entomobryomorpha</taxon>
        <taxon>Entomobryoidea</taxon>
        <taxon>Orchesellidae</taxon>
        <taxon>Orchesellinae</taxon>
        <taxon>Orchesella</taxon>
    </lineage>
</organism>
<feature type="transmembrane region" description="Helical" evidence="10">
    <location>
        <begin position="580"/>
        <end position="599"/>
    </location>
</feature>